<dbReference type="Gene3D" id="3.50.50.60">
    <property type="entry name" value="FAD/NAD(P)-binding domain"/>
    <property type="match status" value="1"/>
</dbReference>
<dbReference type="KEGG" id="poz:I0K15_17870"/>
<gene>
    <name evidence="3" type="ORF">I0K15_17870</name>
</gene>
<organism evidence="3 4">
    <name type="scientific">Pontivivens ytuae</name>
    <dbReference type="NCBI Taxonomy" id="2789856"/>
    <lineage>
        <taxon>Bacteria</taxon>
        <taxon>Pseudomonadati</taxon>
        <taxon>Pseudomonadota</taxon>
        <taxon>Alphaproteobacteria</taxon>
        <taxon>Rhodobacterales</taxon>
        <taxon>Paracoccaceae</taxon>
        <taxon>Pontivivens</taxon>
    </lineage>
</organism>
<dbReference type="EMBL" id="CP064942">
    <property type="protein sequence ID" value="QPH53625.1"/>
    <property type="molecule type" value="Genomic_DNA"/>
</dbReference>
<dbReference type="Pfam" id="PF01266">
    <property type="entry name" value="DAO"/>
    <property type="match status" value="1"/>
</dbReference>
<dbReference type="InterPro" id="IPR036188">
    <property type="entry name" value="FAD/NAD-bd_sf"/>
</dbReference>
<dbReference type="AlphaFoldDB" id="A0A7S9LRX7"/>
<dbReference type="InterPro" id="IPR006076">
    <property type="entry name" value="FAD-dep_OxRdtase"/>
</dbReference>
<dbReference type="PANTHER" id="PTHR13847">
    <property type="entry name" value="SARCOSINE DEHYDROGENASE-RELATED"/>
    <property type="match status" value="1"/>
</dbReference>
<protein>
    <submittedName>
        <fullName evidence="3">FAD-binding oxidoreductase</fullName>
    </submittedName>
</protein>
<dbReference type="Proteomes" id="UP000594800">
    <property type="component" value="Chromosome"/>
</dbReference>
<dbReference type="RefSeq" id="WP_196102834.1">
    <property type="nucleotide sequence ID" value="NZ_CP064942.1"/>
</dbReference>
<dbReference type="GO" id="GO:0005737">
    <property type="term" value="C:cytoplasm"/>
    <property type="evidence" value="ECO:0007669"/>
    <property type="project" value="TreeGrafter"/>
</dbReference>
<keyword evidence="1" id="KW-0560">Oxidoreductase</keyword>
<keyword evidence="4" id="KW-1185">Reference proteome</keyword>
<reference evidence="3 4" key="1">
    <citation type="submission" date="2020-11" db="EMBL/GenBank/DDBJ databases">
        <title>Description of Pontivivens ytuae sp. nov. isolated from deep sea sediment of Mariana Trench.</title>
        <authorList>
            <person name="Wang Z."/>
            <person name="Sun Q.-L."/>
            <person name="Xu X.-D."/>
            <person name="Tang Y.-Z."/>
            <person name="Zhang J."/>
        </authorList>
    </citation>
    <scope>NUCLEOTIDE SEQUENCE [LARGE SCALE GENOMIC DNA]</scope>
    <source>
        <strain evidence="3 4">MT2928</strain>
    </source>
</reference>
<evidence type="ECO:0000313" key="4">
    <source>
        <dbReference type="Proteomes" id="UP000594800"/>
    </source>
</evidence>
<sequence>MAEIAIVGGGIMGASAAFWLTRDGHAVTVLERDPTLARSATALSASGVRQQFSDPANVALSQVTVEMLRDMTRWFGEDVAQPAFREQGYLYCVPPEHAAEMRRRVEMQRGLGAGTVWLDPDALAARFPELNTEGLAGGSLGTEGEGWFDGMALHAAFRSAARARGAVWRRAEVAAIDAERGRLSLSDGAHLTADLIVNAAGPGAGALAAKAGFDVPVEPRKRHVFVFDCDHGPHDLPLTIDTTGAYVRPEGRGFICGISPAEDGPCDPDDFETDWSLFEEVLWPALAHRIPAFERLRLRTAWTGHYDYNPVDCNALIGPHPDCDQFWLLTGFTGHGLQQAAGAGRGLAERITHGRWRTLDLTPFDPLRMLHDNTGAERAVI</sequence>
<proteinExistence type="predicted"/>
<dbReference type="Gene3D" id="3.30.9.10">
    <property type="entry name" value="D-Amino Acid Oxidase, subunit A, domain 2"/>
    <property type="match status" value="1"/>
</dbReference>
<evidence type="ECO:0000259" key="2">
    <source>
        <dbReference type="Pfam" id="PF01266"/>
    </source>
</evidence>
<dbReference type="PANTHER" id="PTHR13847:SF287">
    <property type="entry name" value="FAD-DEPENDENT OXIDOREDUCTASE DOMAIN-CONTAINING PROTEIN 1"/>
    <property type="match status" value="1"/>
</dbReference>
<dbReference type="GO" id="GO:0032981">
    <property type="term" value="P:mitochondrial respiratory chain complex I assembly"/>
    <property type="evidence" value="ECO:0007669"/>
    <property type="project" value="TreeGrafter"/>
</dbReference>
<dbReference type="GO" id="GO:0016491">
    <property type="term" value="F:oxidoreductase activity"/>
    <property type="evidence" value="ECO:0007669"/>
    <property type="project" value="UniProtKB-KW"/>
</dbReference>
<feature type="domain" description="FAD dependent oxidoreductase" evidence="2">
    <location>
        <begin position="4"/>
        <end position="350"/>
    </location>
</feature>
<name>A0A7S9LRX7_9RHOB</name>
<accession>A0A7S9LRX7</accession>
<dbReference type="SUPFAM" id="SSF51905">
    <property type="entry name" value="FAD/NAD(P)-binding domain"/>
    <property type="match status" value="1"/>
</dbReference>
<evidence type="ECO:0000313" key="3">
    <source>
        <dbReference type="EMBL" id="QPH53625.1"/>
    </source>
</evidence>
<evidence type="ECO:0000256" key="1">
    <source>
        <dbReference type="ARBA" id="ARBA00023002"/>
    </source>
</evidence>